<dbReference type="KEGG" id="tgo:TGME49_244490"/>
<dbReference type="InterPro" id="IPR011249">
    <property type="entry name" value="Metalloenz_LuxS/M16"/>
</dbReference>
<evidence type="ECO:0000256" key="2">
    <source>
        <dbReference type="SAM" id="MobiDB-lite"/>
    </source>
</evidence>
<dbReference type="Pfam" id="PF22456">
    <property type="entry name" value="PqqF-like_C_4"/>
    <property type="match status" value="1"/>
</dbReference>
<dbReference type="EC" id="3.4.24.56" evidence="5"/>
<feature type="region of interest" description="Disordered" evidence="2">
    <location>
        <begin position="126"/>
        <end position="148"/>
    </location>
</feature>
<dbReference type="InterPro" id="IPR032632">
    <property type="entry name" value="Peptidase_M16_M"/>
</dbReference>
<dbReference type="EMBL" id="KE138827">
    <property type="protein sequence ID" value="EPT30572.1"/>
    <property type="molecule type" value="Genomic_DNA"/>
</dbReference>
<evidence type="ECO:0000259" key="3">
    <source>
        <dbReference type="Pfam" id="PF16187"/>
    </source>
</evidence>
<dbReference type="Gene3D" id="3.30.830.10">
    <property type="entry name" value="Metalloenzyme, LuxS/M16 peptidase-like"/>
    <property type="match status" value="2"/>
</dbReference>
<feature type="region of interest" description="Disordered" evidence="2">
    <location>
        <begin position="506"/>
        <end position="535"/>
    </location>
</feature>
<dbReference type="Pfam" id="PF16187">
    <property type="entry name" value="Peptidase_M16_M"/>
    <property type="match status" value="1"/>
</dbReference>
<dbReference type="PhylomeDB" id="S8F755"/>
<dbReference type="GeneID" id="7901178"/>
<dbReference type="Proteomes" id="UP000001529">
    <property type="component" value="Chromosome VI"/>
</dbReference>
<dbReference type="InterPro" id="IPR054734">
    <property type="entry name" value="PqqF-like_C_4"/>
</dbReference>
<keyword evidence="5" id="KW-0378">Hydrolase</keyword>
<evidence type="ECO:0000313" key="5">
    <source>
        <dbReference type="EMBL" id="EPT30572.1"/>
    </source>
</evidence>
<feature type="domain" description="Coenzyme PQQ synthesis protein F-like C-terminal lobe" evidence="4">
    <location>
        <begin position="343"/>
        <end position="444"/>
    </location>
</feature>
<dbReference type="InterPro" id="IPR050626">
    <property type="entry name" value="Peptidase_M16"/>
</dbReference>
<dbReference type="HOGENOM" id="CLU_461206_0_0_1"/>
<keyword evidence="1" id="KW-0479">Metal-binding</keyword>
<dbReference type="PANTHER" id="PTHR43690">
    <property type="entry name" value="NARDILYSIN"/>
    <property type="match status" value="1"/>
</dbReference>
<dbReference type="EMBL" id="CM002040">
    <property type="protein sequence ID" value="EPT30572.1"/>
    <property type="molecule type" value="Genomic_DNA"/>
</dbReference>
<sequence length="592" mass="66553">MEPWHHFRALRRKPQIYLKQDDTFLLPKLSARLCIKTSLPSGASAKQDILTEFYMRVWVYVQTVAEMVYEALYDAEVAGLYFLLNGGDWPGKICLLAQGFSDKLPLLVDKLTFALSHSGAMPPACEASEECSGSPGGATKGRPTNGEPKFRLDRRAFDVVKENLHRKISNSMLCRTVSQQAATLRGETLEIPCLSYEDLLRVLEQTTLDVQEVPKTLFERACVEGLVVGNISSAEVCVMVEMALKNLNIETTLDSNSVPEKAVVDLASLDLARLRSSGSGVAGLDEEREAMQCRTLVCEELKASEVKLKTRSENSNTQDRNSVAFLRFQLGNLEDRERSMLSLFSHCISQAFFDDLRTQQQLDYVLHAHRSFQLRSQGMHFFVAGSTFSDLMTLRIGRLVEKYLSSEQGLHAGLPDALCEKHRSALVSELRVRPQNAFEEAQRYTREISTWYFMFNRHDRTIAELCRLEKNEFFHFILHRLRPPPVLLLCIDRQAAAAPRAIATCEGHQEENSGDAAETKEMQEAETQEAKKPQQETCNLLRGGLTFAPHGSCGSTPLEHPKCWRETGALVLVILCVVVILKGEKRGFLSLF</sequence>
<evidence type="ECO:0000313" key="6">
    <source>
        <dbReference type="Proteomes" id="UP000001529"/>
    </source>
</evidence>
<evidence type="ECO:0000256" key="1">
    <source>
        <dbReference type="ARBA" id="ARBA00022723"/>
    </source>
</evidence>
<dbReference type="GO" id="GO:0046872">
    <property type="term" value="F:metal ion binding"/>
    <property type="evidence" value="ECO:0007669"/>
    <property type="project" value="UniProtKB-KW"/>
</dbReference>
<accession>S8F755</accession>
<proteinExistence type="predicted"/>
<name>S8F755_TOXGM</name>
<reference evidence="5" key="1">
    <citation type="submission" date="2013-04" db="EMBL/GenBank/DDBJ databases">
        <authorList>
            <person name="Sibley D."/>
            <person name="Venepally P."/>
            <person name="Karamycheva S."/>
            <person name="Hadjithomas M."/>
            <person name="Khan A."/>
            <person name="Brunk B."/>
            <person name="Roos D."/>
            <person name="Caler E."/>
            <person name="Lorenzi H."/>
        </authorList>
    </citation>
    <scope>NUCLEOTIDE SEQUENCE [LARGE SCALE GENOMIC DNA]</scope>
    <source>
        <strain evidence="5">ME49</strain>
    </source>
</reference>
<protein>
    <submittedName>
        <fullName evidence="5">Insulysin, putative</fullName>
        <ecNumber evidence="5">3.4.24.56</ecNumber>
    </submittedName>
</protein>
<gene>
    <name evidence="5" type="ORF">TGME49_244490</name>
</gene>
<dbReference type="OrthoDB" id="952271at2759"/>
<keyword evidence="6" id="KW-1185">Reference proteome</keyword>
<dbReference type="GO" id="GO:0004222">
    <property type="term" value="F:metalloendopeptidase activity"/>
    <property type="evidence" value="ECO:0007669"/>
    <property type="project" value="UniProtKB-EC"/>
</dbReference>
<dbReference type="PANTHER" id="PTHR43690:SF18">
    <property type="entry name" value="INSULIN-DEGRADING ENZYME-RELATED"/>
    <property type="match status" value="1"/>
</dbReference>
<organism evidence="5 6">
    <name type="scientific">Toxoplasma gondii (strain ATCC 50611 / Me49)</name>
    <dbReference type="NCBI Taxonomy" id="508771"/>
    <lineage>
        <taxon>Eukaryota</taxon>
        <taxon>Sar</taxon>
        <taxon>Alveolata</taxon>
        <taxon>Apicomplexa</taxon>
        <taxon>Conoidasida</taxon>
        <taxon>Coccidia</taxon>
        <taxon>Eucoccidiorida</taxon>
        <taxon>Eimeriorina</taxon>
        <taxon>Sarcocystidae</taxon>
        <taxon>Toxoplasma</taxon>
    </lineage>
</organism>
<dbReference type="AlphaFoldDB" id="S8F755"/>
<dbReference type="RefSeq" id="XP_002366938.1">
    <property type="nucleotide sequence ID" value="XM_002366897.2"/>
</dbReference>
<feature type="domain" description="Peptidase M16 middle/third" evidence="3">
    <location>
        <begin position="15"/>
        <end position="200"/>
    </location>
</feature>
<dbReference type="SUPFAM" id="SSF63411">
    <property type="entry name" value="LuxS/MPP-like metallohydrolase"/>
    <property type="match status" value="2"/>
</dbReference>
<feature type="compositionally biased region" description="Basic and acidic residues" evidence="2">
    <location>
        <begin position="507"/>
        <end position="534"/>
    </location>
</feature>
<dbReference type="VEuPathDB" id="ToxoDB:TGME49_244490"/>
<evidence type="ECO:0000259" key="4">
    <source>
        <dbReference type="Pfam" id="PF22456"/>
    </source>
</evidence>